<dbReference type="InterPro" id="IPR011047">
    <property type="entry name" value="Quinoprotein_ADH-like_sf"/>
</dbReference>
<name>A0A328VPV5_9CHLR</name>
<feature type="domain" description="Pyrrolo-quinoline quinone repeat" evidence="1">
    <location>
        <begin position="76"/>
        <end position="141"/>
    </location>
</feature>
<dbReference type="RefSeq" id="WP_112432491.1">
    <property type="nucleotide sequence ID" value="NZ_MCIF01000002.1"/>
</dbReference>
<dbReference type="InterPro" id="IPR015943">
    <property type="entry name" value="WD40/YVTN_repeat-like_dom_sf"/>
</dbReference>
<dbReference type="PANTHER" id="PTHR34512">
    <property type="entry name" value="CELL SURFACE PROTEIN"/>
    <property type="match status" value="1"/>
</dbReference>
<feature type="domain" description="Pyrrolo-quinoline quinone repeat" evidence="1">
    <location>
        <begin position="169"/>
        <end position="280"/>
    </location>
</feature>
<gene>
    <name evidence="2" type="ORF">A4R35_19780</name>
</gene>
<sequence>MRAKRHEFKAYAGMLLVGCLWLLASLLGCQLGESNPSLETVPCPAAQLQVQVSRLSSAPAKSASEAATLYVGLGTWLYAVDSSSGLPRWCRLLRWKSTPLHALSGFEPIARVGQALYANTSDGYLLALKAQNGEIRWQAEMKLIAFSGESWMMPAVDETLRQVYRVALRRVEALDMNSGQGRWSYAFPGNDGIYLMPVVGEGMVYVASESGVTEHGEEAEVVGLDARTGRLRWQLGMSENHSLDSQPRAMLLGNGVLCLDSEGKIMGVRASDGRLLWQVSRSQWQDWDLDYQPLALGQGRLYIAEKAKQAGKIRVSALQLTDGREGWSVELTGGFERVTAPLQGVLDGKMLYLVDGQGWVAALDGQNGQVLWQKQLESRRNGGGIPSRLVVGESNVYVFMALPGEEEHFALHALAKENGQEEWNVALPLPVGQGWPIPVLAS</sequence>
<dbReference type="InterPro" id="IPR018391">
    <property type="entry name" value="PQQ_b-propeller_rpt"/>
</dbReference>
<evidence type="ECO:0000259" key="1">
    <source>
        <dbReference type="Pfam" id="PF13360"/>
    </source>
</evidence>
<dbReference type="PROSITE" id="PS51257">
    <property type="entry name" value="PROKAR_LIPOPROTEIN"/>
    <property type="match status" value="1"/>
</dbReference>
<dbReference type="SUPFAM" id="SSF50998">
    <property type="entry name" value="Quinoprotein alcohol dehydrogenase-like"/>
    <property type="match status" value="2"/>
</dbReference>
<feature type="domain" description="Pyrrolo-quinoline quinone repeat" evidence="1">
    <location>
        <begin position="288"/>
        <end position="429"/>
    </location>
</feature>
<dbReference type="SMART" id="SM00564">
    <property type="entry name" value="PQQ"/>
    <property type="match status" value="4"/>
</dbReference>
<dbReference type="Gene3D" id="2.130.10.10">
    <property type="entry name" value="YVTN repeat-like/Quinoprotein amine dehydrogenase"/>
    <property type="match status" value="2"/>
</dbReference>
<dbReference type="Pfam" id="PF13360">
    <property type="entry name" value="PQQ_2"/>
    <property type="match status" value="3"/>
</dbReference>
<dbReference type="Proteomes" id="UP000248706">
    <property type="component" value="Unassembled WGS sequence"/>
</dbReference>
<accession>A0A328VPV5</accession>
<evidence type="ECO:0000313" key="3">
    <source>
        <dbReference type="Proteomes" id="UP000248706"/>
    </source>
</evidence>
<proteinExistence type="predicted"/>
<evidence type="ECO:0000313" key="2">
    <source>
        <dbReference type="EMBL" id="RAQ97790.1"/>
    </source>
</evidence>
<keyword evidence="3" id="KW-1185">Reference proteome</keyword>
<dbReference type="OrthoDB" id="139362at2"/>
<reference evidence="2 3" key="1">
    <citation type="submission" date="2016-08" db="EMBL/GenBank/DDBJ databases">
        <title>Analysis of Carbohydrate Active Enzymes in Thermogemmatispora T81 Reveals Carbohydrate Degradation Ability.</title>
        <authorList>
            <person name="Tomazini A."/>
            <person name="Lal S."/>
            <person name="Stott M."/>
            <person name="Henrissat B."/>
            <person name="Polikarpov I."/>
            <person name="Sparling R."/>
            <person name="Levin D.B."/>
        </authorList>
    </citation>
    <scope>NUCLEOTIDE SEQUENCE [LARGE SCALE GENOMIC DNA]</scope>
    <source>
        <strain evidence="2 3">T81</strain>
    </source>
</reference>
<dbReference type="PANTHER" id="PTHR34512:SF30">
    <property type="entry name" value="OUTER MEMBRANE PROTEIN ASSEMBLY FACTOR BAMB"/>
    <property type="match status" value="1"/>
</dbReference>
<dbReference type="InterPro" id="IPR002372">
    <property type="entry name" value="PQQ_rpt_dom"/>
</dbReference>
<protein>
    <recommendedName>
        <fullName evidence="1">Pyrrolo-quinoline quinone repeat domain-containing protein</fullName>
    </recommendedName>
</protein>
<dbReference type="EMBL" id="MCIF01000002">
    <property type="protein sequence ID" value="RAQ97790.1"/>
    <property type="molecule type" value="Genomic_DNA"/>
</dbReference>
<comment type="caution">
    <text evidence="2">The sequence shown here is derived from an EMBL/GenBank/DDBJ whole genome shotgun (WGS) entry which is preliminary data.</text>
</comment>
<dbReference type="AlphaFoldDB" id="A0A328VPV5"/>
<organism evidence="2 3">
    <name type="scientific">Thermogemmatispora tikiterensis</name>
    <dbReference type="NCBI Taxonomy" id="1825093"/>
    <lineage>
        <taxon>Bacteria</taxon>
        <taxon>Bacillati</taxon>
        <taxon>Chloroflexota</taxon>
        <taxon>Ktedonobacteria</taxon>
        <taxon>Thermogemmatisporales</taxon>
        <taxon>Thermogemmatisporaceae</taxon>
        <taxon>Thermogemmatispora</taxon>
    </lineage>
</organism>